<evidence type="ECO:0000313" key="1">
    <source>
        <dbReference type="EMBL" id="MDU0355573.1"/>
    </source>
</evidence>
<dbReference type="RefSeq" id="WP_316027107.1">
    <property type="nucleotide sequence ID" value="NZ_JAWDIO010000002.1"/>
</dbReference>
<dbReference type="InterPro" id="IPR017850">
    <property type="entry name" value="Alkaline_phosphatase_core_sf"/>
</dbReference>
<dbReference type="Proteomes" id="UP001247805">
    <property type="component" value="Unassembled WGS sequence"/>
</dbReference>
<organism evidence="1 2">
    <name type="scientific">Paraglaciecola aquimarina</name>
    <dbReference type="NCBI Taxonomy" id="1235557"/>
    <lineage>
        <taxon>Bacteria</taxon>
        <taxon>Pseudomonadati</taxon>
        <taxon>Pseudomonadota</taxon>
        <taxon>Gammaproteobacteria</taxon>
        <taxon>Alteromonadales</taxon>
        <taxon>Alteromonadaceae</taxon>
        <taxon>Paraglaciecola</taxon>
    </lineage>
</organism>
<gene>
    <name evidence="1" type="ORF">RS130_18215</name>
</gene>
<dbReference type="EMBL" id="JAWDIO010000002">
    <property type="protein sequence ID" value="MDU0355573.1"/>
    <property type="molecule type" value="Genomic_DNA"/>
</dbReference>
<dbReference type="SUPFAM" id="SSF53649">
    <property type="entry name" value="Alkaline phosphatase-like"/>
    <property type="match status" value="1"/>
</dbReference>
<reference evidence="1 2" key="1">
    <citation type="submission" date="2023-10" db="EMBL/GenBank/DDBJ databases">
        <title>Glaciecola aquimarina strain GGW-M5 nov., isolated from a coastal seawater.</title>
        <authorList>
            <person name="Bayburt H."/>
            <person name="Kim J.M."/>
            <person name="Choi B.J."/>
            <person name="Jeon C.O."/>
        </authorList>
    </citation>
    <scope>NUCLEOTIDE SEQUENCE [LARGE SCALE GENOMIC DNA]</scope>
    <source>
        <strain evidence="1 2">KCTC 32108</strain>
    </source>
</reference>
<protein>
    <submittedName>
        <fullName evidence="1">Uncharacterized protein</fullName>
    </submittedName>
</protein>
<proteinExistence type="predicted"/>
<evidence type="ECO:0000313" key="2">
    <source>
        <dbReference type="Proteomes" id="UP001247805"/>
    </source>
</evidence>
<name>A0ABU3SZY0_9ALTE</name>
<sequence length="73" mass="8531">MGSRQAIRDGEFKAIKQPMFTGKMELYDVRHDLSESYDLADQYPESIKEFEQNLKPRIFMILTGRLSKRCASN</sequence>
<accession>A0ABU3SZY0</accession>
<dbReference type="Gene3D" id="3.30.1120.10">
    <property type="match status" value="1"/>
</dbReference>
<keyword evidence="2" id="KW-1185">Reference proteome</keyword>
<comment type="caution">
    <text evidence="1">The sequence shown here is derived from an EMBL/GenBank/DDBJ whole genome shotgun (WGS) entry which is preliminary data.</text>
</comment>